<dbReference type="Gene3D" id="3.30.200.20">
    <property type="entry name" value="Phosphorylase Kinase, domain 1"/>
    <property type="match status" value="1"/>
</dbReference>
<evidence type="ECO:0000313" key="5">
    <source>
        <dbReference type="RefSeq" id="XP_071914008.1"/>
    </source>
</evidence>
<dbReference type="RefSeq" id="XP_071914008.1">
    <property type="nucleotide sequence ID" value="XM_072057907.1"/>
</dbReference>
<protein>
    <submittedName>
        <fullName evidence="2 3">Serine/threonine-protein kinase BSK5-like isoform X1</fullName>
    </submittedName>
</protein>
<keyword evidence="1" id="KW-1185">Reference proteome</keyword>
<evidence type="ECO:0000313" key="2">
    <source>
        <dbReference type="RefSeq" id="XP_071913950.1"/>
    </source>
</evidence>
<dbReference type="RefSeq" id="XP_071913950.1">
    <property type="nucleotide sequence ID" value="XM_072057849.1"/>
</dbReference>
<dbReference type="RefSeq" id="XP_071913984.1">
    <property type="nucleotide sequence ID" value="XM_072057883.1"/>
</dbReference>
<dbReference type="RefSeq" id="XP_071913967.1">
    <property type="nucleotide sequence ID" value="XM_072057866.1"/>
</dbReference>
<dbReference type="PANTHER" id="PTHR45863:SF7">
    <property type="entry name" value="SERINE_THREONINE-PROTEIN KINASE BSK5"/>
    <property type="match status" value="1"/>
</dbReference>
<name>A0ABM4V370_COFAR</name>
<gene>
    <name evidence="2 3 4 5" type="primary">LOC140010545</name>
</gene>
<organism evidence="1 4">
    <name type="scientific">Coffea arabica</name>
    <name type="common">Arabian coffee</name>
    <dbReference type="NCBI Taxonomy" id="13443"/>
    <lineage>
        <taxon>Eukaryota</taxon>
        <taxon>Viridiplantae</taxon>
        <taxon>Streptophyta</taxon>
        <taxon>Embryophyta</taxon>
        <taxon>Tracheophyta</taxon>
        <taxon>Spermatophyta</taxon>
        <taxon>Magnoliopsida</taxon>
        <taxon>eudicotyledons</taxon>
        <taxon>Gunneridae</taxon>
        <taxon>Pentapetalae</taxon>
        <taxon>asterids</taxon>
        <taxon>lamiids</taxon>
        <taxon>Gentianales</taxon>
        <taxon>Rubiaceae</taxon>
        <taxon>Ixoroideae</taxon>
        <taxon>Gardenieae complex</taxon>
        <taxon>Bertiereae - Coffeeae clade</taxon>
        <taxon>Coffeeae</taxon>
        <taxon>Coffea</taxon>
    </lineage>
</organism>
<evidence type="ECO:0000313" key="3">
    <source>
        <dbReference type="RefSeq" id="XP_071913967.1"/>
    </source>
</evidence>
<proteinExistence type="predicted"/>
<evidence type="ECO:0000313" key="1">
    <source>
        <dbReference type="Proteomes" id="UP001652660"/>
    </source>
</evidence>
<accession>A0ABM4V370</accession>
<dbReference type="GeneID" id="140010545"/>
<evidence type="ECO:0000313" key="4">
    <source>
        <dbReference type="RefSeq" id="XP_071913984.1"/>
    </source>
</evidence>
<reference evidence="1" key="1">
    <citation type="journal article" date="2025" name="Foods">
        <title>Unveiling the Microbial Signatures of Arabica Coffee Cherries: Insights into Ripeness Specific Diversity, Functional Traits, and Implications for Quality and Safety.</title>
        <authorList>
            <consortium name="RefSeq"/>
            <person name="Tenea G.N."/>
            <person name="Cifuentes V."/>
            <person name="Reyes P."/>
            <person name="Cevallos-Vallejos M."/>
        </authorList>
    </citation>
    <scope>NUCLEOTIDE SEQUENCE [LARGE SCALE GENOMIC DNA]</scope>
</reference>
<sequence length="164" mass="18678">MGWERLSDDGKDVSLSCSDLSRDPILDVCGWEDSVNLVLFVFIPMGARCSKLGFCWWPSNLKSNIPYSFDLVLEKCGESERMKLPAFKECNLDERKAATSRFSVEYIVSEHADKAPNVVYKGQLEDDSSWIAVKHFNKFAWPDSRQFLVITSFKQGPSYSVSQM</sequence>
<dbReference type="Proteomes" id="UP001652660">
    <property type="component" value="Chromosome 1c"/>
</dbReference>
<reference evidence="2 3" key="2">
    <citation type="submission" date="2025-05" db="UniProtKB">
        <authorList>
            <consortium name="RefSeq"/>
        </authorList>
    </citation>
    <scope>NUCLEOTIDE SEQUENCE [LARGE SCALE GENOMIC DNA]</scope>
    <source>
        <tissue evidence="2 3">Leaves</tissue>
    </source>
</reference>
<dbReference type="InterPro" id="IPR045845">
    <property type="entry name" value="BSK"/>
</dbReference>
<dbReference type="PANTHER" id="PTHR45863">
    <property type="entry name" value="SERINE/THREONINE-PROTEIN KINASE BSK5"/>
    <property type="match status" value="1"/>
</dbReference>